<dbReference type="Pfam" id="PF03698">
    <property type="entry name" value="UPF0180"/>
    <property type="match status" value="2"/>
</dbReference>
<organism evidence="1 2">
    <name type="scientific">Fusibacter tunisiensis</name>
    <dbReference type="NCBI Taxonomy" id="1008308"/>
    <lineage>
        <taxon>Bacteria</taxon>
        <taxon>Bacillati</taxon>
        <taxon>Bacillota</taxon>
        <taxon>Clostridia</taxon>
        <taxon>Eubacteriales</taxon>
        <taxon>Eubacteriales Family XII. Incertae Sedis</taxon>
        <taxon>Fusibacter</taxon>
    </lineage>
</organism>
<dbReference type="InterPro" id="IPR005370">
    <property type="entry name" value="UPF0180"/>
</dbReference>
<name>A0ABS2MNR9_9FIRM</name>
<protein>
    <submittedName>
        <fullName evidence="1">Uncharacterized protein</fullName>
    </submittedName>
</protein>
<proteinExistence type="predicted"/>
<dbReference type="EMBL" id="JAFBDT010000003">
    <property type="protein sequence ID" value="MBM7561034.1"/>
    <property type="molecule type" value="Genomic_DNA"/>
</dbReference>
<gene>
    <name evidence="1" type="ORF">JOC49_000551</name>
</gene>
<comment type="caution">
    <text evidence="1">The sequence shown here is derived from an EMBL/GenBank/DDBJ whole genome shotgun (WGS) entry which is preliminary data.</text>
</comment>
<reference evidence="1 2" key="1">
    <citation type="submission" date="2021-01" db="EMBL/GenBank/DDBJ databases">
        <title>Genomic Encyclopedia of Type Strains, Phase IV (KMG-IV): sequencing the most valuable type-strain genomes for metagenomic binning, comparative biology and taxonomic classification.</title>
        <authorList>
            <person name="Goeker M."/>
        </authorList>
    </citation>
    <scope>NUCLEOTIDE SEQUENCE [LARGE SCALE GENOMIC DNA]</scope>
    <source>
        <strain evidence="1 2">DSM 24436</strain>
    </source>
</reference>
<dbReference type="Proteomes" id="UP000767854">
    <property type="component" value="Unassembled WGS sequence"/>
</dbReference>
<sequence>MKIAIQRGLENIETLLTEKGYQTVRYGDGGKGIGITVINDVDEAYEEIDPVTFYGTGEKAMILLNASKLSDEEILKYVKKYSENPKVVAVQKGMSRTQEKLEALGYDVVTVDDAIRKVRVSIIRSGDGAYEEIEPVSFYGSGDREVVVLDATQLSQEQLMKYVEKYTVL</sequence>
<dbReference type="RefSeq" id="WP_204661992.1">
    <property type="nucleotide sequence ID" value="NZ_JAFBDT010000003.1"/>
</dbReference>
<keyword evidence="2" id="KW-1185">Reference proteome</keyword>
<accession>A0ABS2MNR9</accession>
<evidence type="ECO:0000313" key="2">
    <source>
        <dbReference type="Proteomes" id="UP000767854"/>
    </source>
</evidence>
<evidence type="ECO:0000313" key="1">
    <source>
        <dbReference type="EMBL" id="MBM7561034.1"/>
    </source>
</evidence>